<evidence type="ECO:0000256" key="5">
    <source>
        <dbReference type="RuleBase" id="RU361277"/>
    </source>
</evidence>
<dbReference type="Pfam" id="PF00107">
    <property type="entry name" value="ADH_zinc_N"/>
    <property type="match status" value="1"/>
</dbReference>
<dbReference type="InterPro" id="IPR050129">
    <property type="entry name" value="Zn_alcohol_dh"/>
</dbReference>
<dbReference type="PROSITE" id="PS00059">
    <property type="entry name" value="ADH_ZINC"/>
    <property type="match status" value="1"/>
</dbReference>
<accession>A0ABU2NK23</accession>
<dbReference type="InterPro" id="IPR013154">
    <property type="entry name" value="ADH-like_N"/>
</dbReference>
<dbReference type="Gene3D" id="3.40.50.720">
    <property type="entry name" value="NAD(P)-binding Rossmann-like Domain"/>
    <property type="match status" value="1"/>
</dbReference>
<dbReference type="PANTHER" id="PTHR43401">
    <property type="entry name" value="L-THREONINE 3-DEHYDROGENASE"/>
    <property type="match status" value="1"/>
</dbReference>
<evidence type="ECO:0000259" key="6">
    <source>
        <dbReference type="SMART" id="SM00829"/>
    </source>
</evidence>
<dbReference type="InterPro" id="IPR036291">
    <property type="entry name" value="NAD(P)-bd_dom_sf"/>
</dbReference>
<evidence type="ECO:0000256" key="1">
    <source>
        <dbReference type="ARBA" id="ARBA00001947"/>
    </source>
</evidence>
<keyword evidence="3 5" id="KW-0862">Zinc</keyword>
<dbReference type="InterPro" id="IPR020843">
    <property type="entry name" value="ER"/>
</dbReference>
<dbReference type="Pfam" id="PF08240">
    <property type="entry name" value="ADH_N"/>
    <property type="match status" value="1"/>
</dbReference>
<evidence type="ECO:0000313" key="8">
    <source>
        <dbReference type="Proteomes" id="UP001183202"/>
    </source>
</evidence>
<name>A0ABU2NK23_9PSEU</name>
<dbReference type="Proteomes" id="UP001183202">
    <property type="component" value="Unassembled WGS sequence"/>
</dbReference>
<protein>
    <submittedName>
        <fullName evidence="7">Alcohol dehydrogenase catalytic domain-containing protein</fullName>
    </submittedName>
</protein>
<evidence type="ECO:0000313" key="7">
    <source>
        <dbReference type="EMBL" id="MDT0353937.1"/>
    </source>
</evidence>
<keyword evidence="2 5" id="KW-0479">Metal-binding</keyword>
<dbReference type="SUPFAM" id="SSF51735">
    <property type="entry name" value="NAD(P)-binding Rossmann-fold domains"/>
    <property type="match status" value="1"/>
</dbReference>
<gene>
    <name evidence="7" type="ORF">RM445_31090</name>
</gene>
<evidence type="ECO:0000256" key="2">
    <source>
        <dbReference type="ARBA" id="ARBA00022723"/>
    </source>
</evidence>
<dbReference type="InterPro" id="IPR013149">
    <property type="entry name" value="ADH-like_C"/>
</dbReference>
<dbReference type="Gene3D" id="3.90.180.10">
    <property type="entry name" value="Medium-chain alcohol dehydrogenases, catalytic domain"/>
    <property type="match status" value="1"/>
</dbReference>
<comment type="similarity">
    <text evidence="5">Belongs to the zinc-containing alcohol dehydrogenase family.</text>
</comment>
<feature type="domain" description="Enoyl reductase (ER)" evidence="6">
    <location>
        <begin position="8"/>
        <end position="343"/>
    </location>
</feature>
<evidence type="ECO:0000256" key="4">
    <source>
        <dbReference type="ARBA" id="ARBA00023002"/>
    </source>
</evidence>
<dbReference type="SUPFAM" id="SSF50129">
    <property type="entry name" value="GroES-like"/>
    <property type="match status" value="1"/>
</dbReference>
<keyword evidence="4" id="KW-0560">Oxidoreductase</keyword>
<dbReference type="InterPro" id="IPR002328">
    <property type="entry name" value="ADH_Zn_CS"/>
</dbReference>
<comment type="caution">
    <text evidence="7">The sequence shown here is derived from an EMBL/GenBank/DDBJ whole genome shotgun (WGS) entry which is preliminary data.</text>
</comment>
<dbReference type="InterPro" id="IPR011032">
    <property type="entry name" value="GroES-like_sf"/>
</dbReference>
<organism evidence="7 8">
    <name type="scientific">Pseudonocardia charpentierae</name>
    <dbReference type="NCBI Taxonomy" id="3075545"/>
    <lineage>
        <taxon>Bacteria</taxon>
        <taxon>Bacillati</taxon>
        <taxon>Actinomycetota</taxon>
        <taxon>Actinomycetes</taxon>
        <taxon>Pseudonocardiales</taxon>
        <taxon>Pseudonocardiaceae</taxon>
        <taxon>Pseudonocardia</taxon>
    </lineage>
</organism>
<dbReference type="PANTHER" id="PTHR43401:SF2">
    <property type="entry name" value="L-THREONINE 3-DEHYDROGENASE"/>
    <property type="match status" value="1"/>
</dbReference>
<dbReference type="EMBL" id="JAVREJ010000054">
    <property type="protein sequence ID" value="MDT0353937.1"/>
    <property type="molecule type" value="Genomic_DNA"/>
</dbReference>
<reference evidence="8" key="1">
    <citation type="submission" date="2023-07" db="EMBL/GenBank/DDBJ databases">
        <title>30 novel species of actinomycetes from the DSMZ collection.</title>
        <authorList>
            <person name="Nouioui I."/>
        </authorList>
    </citation>
    <scope>NUCLEOTIDE SEQUENCE [LARGE SCALE GENOMIC DNA]</scope>
    <source>
        <strain evidence="8">DSM 45834</strain>
    </source>
</reference>
<dbReference type="RefSeq" id="WP_311560446.1">
    <property type="nucleotide sequence ID" value="NZ_JAVREJ010000054.1"/>
</dbReference>
<comment type="cofactor">
    <cofactor evidence="1 5">
        <name>Zn(2+)</name>
        <dbReference type="ChEBI" id="CHEBI:29105"/>
    </cofactor>
</comment>
<evidence type="ECO:0000256" key="3">
    <source>
        <dbReference type="ARBA" id="ARBA00022833"/>
    </source>
</evidence>
<dbReference type="SMART" id="SM00829">
    <property type="entry name" value="PKS_ER"/>
    <property type="match status" value="1"/>
</dbReference>
<proteinExistence type="inferred from homology"/>
<keyword evidence="8" id="KW-1185">Reference proteome</keyword>
<sequence>MKSAVLYGARDLRFEERAVPEAGADGVVVRVRACGVCPTDLRKYTGRSTRARFPLVLGHEAAGDVVAVGSDVRGVGEGDRVGVIPWWPCGRCATCRLGRFIQCPDIASIGGSVERSVMVDGAFSEYVRVPERAILRIGPEVSYEAASFVDPLSCALNSIELCRIPIGGDVVIVGAGPLGMMHVQLAKLQGARIIVSAKHAERREMARALGAHELVDPVETDPIEAVRELTDGEGAAAVIVAVGDPAAEEQAVSMLADNGVLVLFAGTYPPTTIAVDPNDVHYTQKVITGAFASTPEQFVRTVKLMSTGLIDVEALVTHRLPLDDLGEGFELTLDGVGMKKMIVS</sequence>